<dbReference type="Pfam" id="PF12804">
    <property type="entry name" value="NTP_transf_3"/>
    <property type="match status" value="1"/>
</dbReference>
<dbReference type="GO" id="GO:0016779">
    <property type="term" value="F:nucleotidyltransferase activity"/>
    <property type="evidence" value="ECO:0007669"/>
    <property type="project" value="UniProtKB-KW"/>
</dbReference>
<sequence>MQLVIPMAGLGQRFADAGYALPKPLIPVGGLAMVVRVARNLPPADRTVLICHPEHVQRFPLRAELERLIPGAVVVVAPGLTAGQACSTRLASDHLDPDQPVLVAACDSTQVYDAAAWDKLVADPATDAVVWTFRNDPRVLIRPEAWGWVRSDADDVRVVSVKKPISAMPLRDRAVTGTFWFRTAGLMAEGIDGLIALDQRVNNEFYLDSVPNVLIQDGRGVRAFDVDKYIGWGTPDDYEDYLRWERHFRGRQAA</sequence>
<evidence type="ECO:0000259" key="3">
    <source>
        <dbReference type="Pfam" id="PF12804"/>
    </source>
</evidence>
<proteinExistence type="predicted"/>
<gene>
    <name evidence="4" type="ORF">PX52LOC_07274</name>
</gene>
<protein>
    <submittedName>
        <fullName evidence="4">Putative glycosyltransferase</fullName>
    </submittedName>
</protein>
<name>A0A5C1AQ79_9BACT</name>
<dbReference type="OrthoDB" id="9788272at2"/>
<dbReference type="SUPFAM" id="SSF53448">
    <property type="entry name" value="Nucleotide-diphospho-sugar transferases"/>
    <property type="match status" value="1"/>
</dbReference>
<dbReference type="InterPro" id="IPR025877">
    <property type="entry name" value="MobA-like_NTP_Trfase"/>
</dbReference>
<organism evidence="4 5">
    <name type="scientific">Limnoglobus roseus</name>
    <dbReference type="NCBI Taxonomy" id="2598579"/>
    <lineage>
        <taxon>Bacteria</taxon>
        <taxon>Pseudomonadati</taxon>
        <taxon>Planctomycetota</taxon>
        <taxon>Planctomycetia</taxon>
        <taxon>Gemmatales</taxon>
        <taxon>Gemmataceae</taxon>
        <taxon>Limnoglobus</taxon>
    </lineage>
</organism>
<reference evidence="5" key="1">
    <citation type="submission" date="2019-08" db="EMBL/GenBank/DDBJ databases">
        <title>Limnoglobus roseus gen. nov., sp. nov., a novel freshwater planctomycete with a giant genome from the family Gemmataceae.</title>
        <authorList>
            <person name="Kulichevskaya I.S."/>
            <person name="Naumoff D.G."/>
            <person name="Miroshnikov K."/>
            <person name="Ivanova A."/>
            <person name="Philippov D.A."/>
            <person name="Hakobyan A."/>
            <person name="Rijpstra I.C."/>
            <person name="Sinninghe Damste J.S."/>
            <person name="Liesack W."/>
            <person name="Dedysh S.N."/>
        </authorList>
    </citation>
    <scope>NUCLEOTIDE SEQUENCE [LARGE SCALE GENOMIC DNA]</scope>
    <source>
        <strain evidence="5">PX52</strain>
    </source>
</reference>
<dbReference type="InterPro" id="IPR050065">
    <property type="entry name" value="GlmU-like"/>
</dbReference>
<dbReference type="PANTHER" id="PTHR43584">
    <property type="entry name" value="NUCLEOTIDYL TRANSFERASE"/>
    <property type="match status" value="1"/>
</dbReference>
<dbReference type="RefSeq" id="WP_149114505.1">
    <property type="nucleotide sequence ID" value="NZ_CP042425.1"/>
</dbReference>
<dbReference type="PANTHER" id="PTHR43584:SF8">
    <property type="entry name" value="N-ACETYLMURAMATE ALPHA-1-PHOSPHATE URIDYLYLTRANSFERASE"/>
    <property type="match status" value="1"/>
</dbReference>
<dbReference type="Gene3D" id="3.90.550.10">
    <property type="entry name" value="Spore Coat Polysaccharide Biosynthesis Protein SpsA, Chain A"/>
    <property type="match status" value="1"/>
</dbReference>
<keyword evidence="1 4" id="KW-0808">Transferase</keyword>
<dbReference type="KEGG" id="lrs:PX52LOC_07274"/>
<dbReference type="EMBL" id="CP042425">
    <property type="protein sequence ID" value="QEL20186.1"/>
    <property type="molecule type" value="Genomic_DNA"/>
</dbReference>
<dbReference type="Proteomes" id="UP000324974">
    <property type="component" value="Chromosome"/>
</dbReference>
<evidence type="ECO:0000256" key="1">
    <source>
        <dbReference type="ARBA" id="ARBA00022679"/>
    </source>
</evidence>
<keyword evidence="2" id="KW-0548">Nucleotidyltransferase</keyword>
<keyword evidence="5" id="KW-1185">Reference proteome</keyword>
<accession>A0A5C1AQ79</accession>
<evidence type="ECO:0000313" key="5">
    <source>
        <dbReference type="Proteomes" id="UP000324974"/>
    </source>
</evidence>
<evidence type="ECO:0000313" key="4">
    <source>
        <dbReference type="EMBL" id="QEL20186.1"/>
    </source>
</evidence>
<evidence type="ECO:0000256" key="2">
    <source>
        <dbReference type="ARBA" id="ARBA00022695"/>
    </source>
</evidence>
<dbReference type="InterPro" id="IPR029044">
    <property type="entry name" value="Nucleotide-diphossugar_trans"/>
</dbReference>
<feature type="domain" description="MobA-like NTP transferase" evidence="3">
    <location>
        <begin position="4"/>
        <end position="137"/>
    </location>
</feature>
<dbReference type="AlphaFoldDB" id="A0A5C1AQ79"/>